<reference evidence="5" key="3">
    <citation type="journal article" date="2014" name="Nature">
        <title>Elephant shark genome provides unique insights into gnathostome evolution.</title>
        <authorList>
            <consortium name="International Elephant Shark Genome Sequencing Consortium"/>
            <person name="Venkatesh B."/>
            <person name="Lee A.P."/>
            <person name="Ravi V."/>
            <person name="Maurya A.K."/>
            <person name="Lian M.M."/>
            <person name="Swann J.B."/>
            <person name="Ohta Y."/>
            <person name="Flajnik M.F."/>
            <person name="Sutoh Y."/>
            <person name="Kasahara M."/>
            <person name="Hoon S."/>
            <person name="Gangu V."/>
            <person name="Roy S.W."/>
            <person name="Irimia M."/>
            <person name="Korzh V."/>
            <person name="Kondrychyn I."/>
            <person name="Lim Z.W."/>
            <person name="Tay B.H."/>
            <person name="Tohari S."/>
            <person name="Kong K.W."/>
            <person name="Ho S."/>
            <person name="Lorente-Galdos B."/>
            <person name="Quilez J."/>
            <person name="Marques-Bonet T."/>
            <person name="Raney B.J."/>
            <person name="Ingham P.W."/>
            <person name="Tay A."/>
            <person name="Hillier L.W."/>
            <person name="Minx P."/>
            <person name="Boehm T."/>
            <person name="Wilson R.K."/>
            <person name="Brenner S."/>
            <person name="Warren W.C."/>
        </authorList>
    </citation>
    <scope>NUCLEOTIDE SEQUENCE [LARGE SCALE GENOMIC DNA]</scope>
</reference>
<dbReference type="AlphaFoldDB" id="A0A4W3HQX4"/>
<evidence type="ECO:0000313" key="4">
    <source>
        <dbReference type="Ensembl" id="ENSCMIP00000011624.1"/>
    </source>
</evidence>
<dbReference type="InterPro" id="IPR009072">
    <property type="entry name" value="Histone-fold"/>
</dbReference>
<dbReference type="GO" id="GO:0046982">
    <property type="term" value="F:protein heterodimerization activity"/>
    <property type="evidence" value="ECO:0007669"/>
    <property type="project" value="InterPro"/>
</dbReference>
<name>A0A4W3HQX4_CALMI</name>
<evidence type="ECO:0000313" key="5">
    <source>
        <dbReference type="Proteomes" id="UP000314986"/>
    </source>
</evidence>
<evidence type="ECO:0000256" key="1">
    <source>
        <dbReference type="ARBA" id="ARBA00006846"/>
    </source>
</evidence>
<protein>
    <recommendedName>
        <fullName evidence="3">Core Histone H2A/H2B/H3 domain-containing protein</fullName>
    </recommendedName>
</protein>
<dbReference type="Pfam" id="PF00125">
    <property type="entry name" value="Histone"/>
    <property type="match status" value="1"/>
</dbReference>
<evidence type="ECO:0000256" key="2">
    <source>
        <dbReference type="SAM" id="MobiDB-lite"/>
    </source>
</evidence>
<feature type="region of interest" description="Disordered" evidence="2">
    <location>
        <begin position="1"/>
        <end position="25"/>
    </location>
</feature>
<dbReference type="Proteomes" id="UP000314986">
    <property type="component" value="Unassembled WGS sequence"/>
</dbReference>
<evidence type="ECO:0000259" key="3">
    <source>
        <dbReference type="Pfam" id="PF00125"/>
    </source>
</evidence>
<dbReference type="InParanoid" id="A0A4W3HQX4"/>
<reference evidence="5" key="1">
    <citation type="journal article" date="2006" name="Science">
        <title>Ancient noncoding elements conserved in the human genome.</title>
        <authorList>
            <person name="Venkatesh B."/>
            <person name="Kirkness E.F."/>
            <person name="Loh Y.H."/>
            <person name="Halpern A.L."/>
            <person name="Lee A.P."/>
            <person name="Johnson J."/>
            <person name="Dandona N."/>
            <person name="Viswanathan L.D."/>
            <person name="Tay A."/>
            <person name="Venter J.C."/>
            <person name="Strausberg R.L."/>
            <person name="Brenner S."/>
        </authorList>
    </citation>
    <scope>NUCLEOTIDE SEQUENCE [LARGE SCALE GENOMIC DNA]</scope>
</reference>
<dbReference type="PRINTS" id="PR00621">
    <property type="entry name" value="HISTONEH2B"/>
</dbReference>
<reference evidence="5" key="2">
    <citation type="journal article" date="2007" name="PLoS Biol.">
        <title>Survey sequencing and comparative analysis of the elephant shark (Callorhinchus milii) genome.</title>
        <authorList>
            <person name="Venkatesh B."/>
            <person name="Kirkness E.F."/>
            <person name="Loh Y.H."/>
            <person name="Halpern A.L."/>
            <person name="Lee A.P."/>
            <person name="Johnson J."/>
            <person name="Dandona N."/>
            <person name="Viswanathan L.D."/>
            <person name="Tay A."/>
            <person name="Venter J.C."/>
            <person name="Strausberg R.L."/>
            <person name="Brenner S."/>
        </authorList>
    </citation>
    <scope>NUCLEOTIDE SEQUENCE [LARGE SCALE GENOMIC DNA]</scope>
</reference>
<dbReference type="PANTHER" id="PTHR23428">
    <property type="entry name" value="HISTONE H2B"/>
    <property type="match status" value="1"/>
</dbReference>
<dbReference type="InterPro" id="IPR000558">
    <property type="entry name" value="Histone_H2B"/>
</dbReference>
<dbReference type="InterPro" id="IPR007125">
    <property type="entry name" value="H2A/H2B/H3"/>
</dbReference>
<keyword evidence="5" id="KW-1185">Reference proteome</keyword>
<dbReference type="GO" id="GO:0000786">
    <property type="term" value="C:nucleosome"/>
    <property type="evidence" value="ECO:0007669"/>
    <property type="project" value="InterPro"/>
</dbReference>
<dbReference type="GO" id="GO:0003677">
    <property type="term" value="F:DNA binding"/>
    <property type="evidence" value="ECO:0007669"/>
    <property type="project" value="InterPro"/>
</dbReference>
<dbReference type="Gene3D" id="1.10.20.10">
    <property type="entry name" value="Histone, subunit A"/>
    <property type="match status" value="1"/>
</dbReference>
<dbReference type="SMART" id="SM00427">
    <property type="entry name" value="H2B"/>
    <property type="match status" value="1"/>
</dbReference>
<reference evidence="4" key="5">
    <citation type="submission" date="2025-09" db="UniProtKB">
        <authorList>
            <consortium name="Ensembl"/>
        </authorList>
    </citation>
    <scope>IDENTIFICATION</scope>
</reference>
<dbReference type="SUPFAM" id="SSF47113">
    <property type="entry name" value="Histone-fold"/>
    <property type="match status" value="1"/>
</dbReference>
<dbReference type="STRING" id="7868.ENSCMIP00000011624"/>
<feature type="domain" description="Core Histone H2A/H2B/H3" evidence="3">
    <location>
        <begin position="21"/>
        <end position="81"/>
    </location>
</feature>
<organism evidence="4 5">
    <name type="scientific">Callorhinchus milii</name>
    <name type="common">Ghost shark</name>
    <dbReference type="NCBI Taxonomy" id="7868"/>
    <lineage>
        <taxon>Eukaryota</taxon>
        <taxon>Metazoa</taxon>
        <taxon>Chordata</taxon>
        <taxon>Craniata</taxon>
        <taxon>Vertebrata</taxon>
        <taxon>Chondrichthyes</taxon>
        <taxon>Holocephali</taxon>
        <taxon>Chimaeriformes</taxon>
        <taxon>Callorhinchidae</taxon>
        <taxon>Callorhinchus</taxon>
    </lineage>
</organism>
<dbReference type="CDD" id="cd22910">
    <property type="entry name" value="HFD_H2B"/>
    <property type="match status" value="1"/>
</dbReference>
<dbReference type="Ensembl" id="ENSCMIT00000011907.1">
    <property type="protein sequence ID" value="ENSCMIP00000011624.1"/>
    <property type="gene ID" value="ENSCMIG00000006023.1"/>
</dbReference>
<reference evidence="4" key="4">
    <citation type="submission" date="2025-08" db="UniProtKB">
        <authorList>
            <consortium name="Ensembl"/>
        </authorList>
    </citation>
    <scope>IDENTIFICATION</scope>
</reference>
<dbReference type="GO" id="GO:0030527">
    <property type="term" value="F:structural constituent of chromatin"/>
    <property type="evidence" value="ECO:0007669"/>
    <property type="project" value="InterPro"/>
</dbReference>
<accession>A0A4W3HQX4</accession>
<sequence length="102" mass="11546">MPEAPSRVMAPKKGSKKAASKTPGSRRTGIYVYKVLKQVHPDTGISSRAMNVVNSFITDVFDRIACECSRLIQYNKRQTISSFKSRSRRPVERAVDDRIIIF</sequence>
<comment type="similarity">
    <text evidence="1">Belongs to the histone H2B family.</text>
</comment>
<proteinExistence type="inferred from homology"/>
<dbReference type="GeneTree" id="ENSGT01110000267181"/>